<evidence type="ECO:0000256" key="11">
    <source>
        <dbReference type="SAM" id="MobiDB-lite"/>
    </source>
</evidence>
<dbReference type="Gene3D" id="3.40.630.190">
    <property type="entry name" value="LCP protein"/>
    <property type="match status" value="1"/>
</dbReference>
<dbReference type="Proteomes" id="UP000593890">
    <property type="component" value="Chromosome"/>
</dbReference>
<comment type="subcellular location">
    <subcellularLocation>
        <location evidence="1">Cell membrane</location>
        <topology evidence="1">Single-pass type II membrane protein</topology>
    </subcellularLocation>
</comment>
<dbReference type="EMBL" id="AP023321">
    <property type="protein sequence ID" value="BCI59833.1"/>
    <property type="molecule type" value="Genomic_DNA"/>
</dbReference>
<name>A0A7I8D3M5_9FIRM</name>
<evidence type="ECO:0000256" key="1">
    <source>
        <dbReference type="ARBA" id="ARBA00004401"/>
    </source>
</evidence>
<evidence type="ECO:0000256" key="10">
    <source>
        <dbReference type="ARBA" id="ARBA00040752"/>
    </source>
</evidence>
<comment type="similarity">
    <text evidence="2">Belongs to the LytR/CpsA/Psr (LCP) family.</text>
</comment>
<keyword evidence="3" id="KW-1003">Cell membrane</keyword>
<proteinExistence type="inferred from homology"/>
<feature type="region of interest" description="Disordered" evidence="11">
    <location>
        <begin position="1"/>
        <end position="42"/>
    </location>
</feature>
<evidence type="ECO:0000256" key="3">
    <source>
        <dbReference type="ARBA" id="ARBA00022475"/>
    </source>
</evidence>
<keyword evidence="15" id="KW-1185">Reference proteome</keyword>
<evidence type="ECO:0000256" key="7">
    <source>
        <dbReference type="ARBA" id="ARBA00023136"/>
    </source>
</evidence>
<gene>
    <name evidence="14" type="ORF">C12CBH8_04720</name>
</gene>
<evidence type="ECO:0000259" key="13">
    <source>
        <dbReference type="Pfam" id="PF03816"/>
    </source>
</evidence>
<feature type="compositionally biased region" description="Polar residues" evidence="11">
    <location>
        <begin position="374"/>
        <end position="387"/>
    </location>
</feature>
<comment type="function">
    <text evidence="9">Involved in SarA attenuation. Affects resistance to oxacillin and teicoplanin, as well as the synthesis of virulence factors.</text>
</comment>
<dbReference type="InterPro" id="IPR004474">
    <property type="entry name" value="LytR_CpsA_psr"/>
</dbReference>
<dbReference type="Pfam" id="PF03816">
    <property type="entry name" value="LytR_cpsA_psr"/>
    <property type="match status" value="1"/>
</dbReference>
<feature type="transmembrane region" description="Helical" evidence="12">
    <location>
        <begin position="47"/>
        <end position="70"/>
    </location>
</feature>
<keyword evidence="8" id="KW-0804">Transcription</keyword>
<evidence type="ECO:0000256" key="6">
    <source>
        <dbReference type="ARBA" id="ARBA00023015"/>
    </source>
</evidence>
<evidence type="ECO:0000256" key="4">
    <source>
        <dbReference type="ARBA" id="ARBA00022692"/>
    </source>
</evidence>
<dbReference type="AlphaFoldDB" id="A0A7I8D3M5"/>
<dbReference type="KEGG" id="sman:C12CBH8_04720"/>
<feature type="region of interest" description="Disordered" evidence="11">
    <location>
        <begin position="365"/>
        <end position="401"/>
    </location>
</feature>
<dbReference type="GO" id="GO:0005886">
    <property type="term" value="C:plasma membrane"/>
    <property type="evidence" value="ECO:0007669"/>
    <property type="project" value="UniProtKB-SubCell"/>
</dbReference>
<evidence type="ECO:0000256" key="2">
    <source>
        <dbReference type="ARBA" id="ARBA00006068"/>
    </source>
</evidence>
<feature type="compositionally biased region" description="Low complexity" evidence="11">
    <location>
        <begin position="20"/>
        <end position="35"/>
    </location>
</feature>
<evidence type="ECO:0000256" key="12">
    <source>
        <dbReference type="SAM" id="Phobius"/>
    </source>
</evidence>
<keyword evidence="4 12" id="KW-0812">Transmembrane</keyword>
<evidence type="ECO:0000256" key="8">
    <source>
        <dbReference type="ARBA" id="ARBA00023163"/>
    </source>
</evidence>
<reference evidence="15" key="1">
    <citation type="submission" date="2020-07" db="EMBL/GenBank/DDBJ databases">
        <title>Complete genome sequencing of Clostridia bacterium strain 12CBH8.</title>
        <authorList>
            <person name="Sakamoto M."/>
            <person name="Murakami T."/>
            <person name="Mori H."/>
        </authorList>
    </citation>
    <scope>NUCLEOTIDE SEQUENCE [LARGE SCALE GENOMIC DNA]</scope>
    <source>
        <strain evidence="15">12CBH8</strain>
    </source>
</reference>
<evidence type="ECO:0000256" key="5">
    <source>
        <dbReference type="ARBA" id="ARBA00022989"/>
    </source>
</evidence>
<feature type="domain" description="Cell envelope-related transcriptional attenuator" evidence="13">
    <location>
        <begin position="129"/>
        <end position="281"/>
    </location>
</feature>
<keyword evidence="5 12" id="KW-1133">Transmembrane helix</keyword>
<sequence>MSKHDSFHGAPYDNDDSSRDIYSNSRSSQSSSGRRPPNRKKGKTKKILIRVLLVILALLIVTGVAGALYINYLLGLRKTPDDLESMGIAQLSSSTSVSGSDVSQPPEVKDIMNVLLIGSDTRSQTNRGNSDSMIIFTVDGVHKKIKMTSIMRDIYVSIPGHKEQKINAAYAIGGPDLLMDTIEQAFDIRLDYYAIVDFSMFENVVNKIGGVDIELTEAEANYMNKKNNPDIDQTTTVSVGLNHMDGKTALNYSRIRHLTGDDFQRTQRQRNMLRAIVDQSKNLNILEINGLVQEILPNVTTNLSDSQILSLAMQAGSILNYPINELRIPADGTWTNTDRQVTGTDALDIDFKTNSDLMKDFIYEGENPDKVSAEPTSVEKTGSEVDNSSGSSAKKTSSKAK</sequence>
<protein>
    <recommendedName>
        <fullName evidence="10">Regulatory protein MsrR</fullName>
    </recommendedName>
</protein>
<dbReference type="InterPro" id="IPR050922">
    <property type="entry name" value="LytR/CpsA/Psr_CW_biosynth"/>
</dbReference>
<dbReference type="PANTHER" id="PTHR33392">
    <property type="entry name" value="POLYISOPRENYL-TEICHOIC ACID--PEPTIDOGLYCAN TEICHOIC ACID TRANSFERASE TAGU"/>
    <property type="match status" value="1"/>
</dbReference>
<keyword evidence="6" id="KW-0805">Transcription regulation</keyword>
<evidence type="ECO:0000313" key="15">
    <source>
        <dbReference type="Proteomes" id="UP000593890"/>
    </source>
</evidence>
<evidence type="ECO:0000256" key="9">
    <source>
        <dbReference type="ARBA" id="ARBA00037178"/>
    </source>
</evidence>
<dbReference type="RefSeq" id="WP_215533455.1">
    <property type="nucleotide sequence ID" value="NZ_AP023321.1"/>
</dbReference>
<evidence type="ECO:0000313" key="14">
    <source>
        <dbReference type="EMBL" id="BCI59833.1"/>
    </source>
</evidence>
<accession>A0A7I8D3M5</accession>
<dbReference type="PANTHER" id="PTHR33392:SF8">
    <property type="entry name" value="REGULATORY PROTEIN MSRR"/>
    <property type="match status" value="1"/>
</dbReference>
<dbReference type="NCBIfam" id="TIGR00350">
    <property type="entry name" value="lytR_cpsA_psr"/>
    <property type="match status" value="1"/>
</dbReference>
<keyword evidence="7 12" id="KW-0472">Membrane</keyword>
<organism evidence="14 15">
    <name type="scientific">Solibaculum mannosilyticum</name>
    <dbReference type="NCBI Taxonomy" id="2780922"/>
    <lineage>
        <taxon>Bacteria</taxon>
        <taxon>Bacillati</taxon>
        <taxon>Bacillota</taxon>
        <taxon>Clostridia</taxon>
        <taxon>Eubacteriales</taxon>
        <taxon>Oscillospiraceae</taxon>
        <taxon>Solibaculum</taxon>
    </lineage>
</organism>